<dbReference type="GO" id="GO:0015095">
    <property type="term" value="F:magnesium ion transmembrane transporter activity"/>
    <property type="evidence" value="ECO:0007669"/>
    <property type="project" value="InterPro"/>
</dbReference>
<dbReference type="InterPro" id="IPR006667">
    <property type="entry name" value="SLC41_membr_dom"/>
</dbReference>
<evidence type="ECO:0000259" key="10">
    <source>
        <dbReference type="PROSITE" id="PS51371"/>
    </source>
</evidence>
<keyword evidence="6 9" id="KW-1133">Transmembrane helix</keyword>
<evidence type="ECO:0000256" key="5">
    <source>
        <dbReference type="ARBA" id="ARBA00022842"/>
    </source>
</evidence>
<comment type="similarity">
    <text evidence="2">Belongs to the SLC41A transporter family.</text>
</comment>
<feature type="domain" description="CBS" evidence="10">
    <location>
        <begin position="80"/>
        <end position="136"/>
    </location>
</feature>
<keyword evidence="3" id="KW-0813">Transport</keyword>
<dbReference type="Proteomes" id="UP000034325">
    <property type="component" value="Unassembled WGS sequence"/>
</dbReference>
<keyword evidence="8" id="KW-0129">CBS domain</keyword>
<accession>A0A0G0MBB5</accession>
<evidence type="ECO:0000313" key="12">
    <source>
        <dbReference type="Proteomes" id="UP000034325"/>
    </source>
</evidence>
<dbReference type="InterPro" id="IPR036739">
    <property type="entry name" value="SLC41_membr_dom_sf"/>
</dbReference>
<evidence type="ECO:0000256" key="4">
    <source>
        <dbReference type="ARBA" id="ARBA00022692"/>
    </source>
</evidence>
<dbReference type="PANTHER" id="PTHR43773:SF1">
    <property type="entry name" value="MAGNESIUM TRANSPORTER MGTE"/>
    <property type="match status" value="1"/>
</dbReference>
<dbReference type="Gene3D" id="3.10.580.10">
    <property type="entry name" value="CBS-domain"/>
    <property type="match status" value="1"/>
</dbReference>
<gene>
    <name evidence="11" type="ORF">UT23_C0010G0021</name>
</gene>
<feature type="transmembrane region" description="Helical" evidence="9">
    <location>
        <begin position="195"/>
        <end position="218"/>
    </location>
</feature>
<dbReference type="InterPro" id="IPR006669">
    <property type="entry name" value="MgtE_transporter"/>
</dbReference>
<evidence type="ECO:0000256" key="2">
    <source>
        <dbReference type="ARBA" id="ARBA00009749"/>
    </source>
</evidence>
<comment type="caution">
    <text evidence="11">The sequence shown here is derived from an EMBL/GenBank/DDBJ whole genome shotgun (WGS) entry which is preliminary data.</text>
</comment>
<dbReference type="InterPro" id="IPR046342">
    <property type="entry name" value="CBS_dom_sf"/>
</dbReference>
<dbReference type="AlphaFoldDB" id="A0A0G0MBB5"/>
<protein>
    <submittedName>
        <fullName evidence="11">Magnesium transporter</fullName>
    </submittedName>
</protein>
<dbReference type="Gene3D" id="1.10.357.20">
    <property type="entry name" value="SLC41 divalent cation transporters, integral membrane domain"/>
    <property type="match status" value="1"/>
</dbReference>
<dbReference type="PANTHER" id="PTHR43773">
    <property type="entry name" value="MAGNESIUM TRANSPORTER MGTE"/>
    <property type="match status" value="1"/>
</dbReference>
<dbReference type="SUPFAM" id="SSF161093">
    <property type="entry name" value="MgtE membrane domain-like"/>
    <property type="match status" value="1"/>
</dbReference>
<feature type="transmembrane region" description="Helical" evidence="9">
    <location>
        <begin position="239"/>
        <end position="259"/>
    </location>
</feature>
<evidence type="ECO:0000256" key="9">
    <source>
        <dbReference type="SAM" id="Phobius"/>
    </source>
</evidence>
<dbReference type="Pfam" id="PF00571">
    <property type="entry name" value="CBS"/>
    <property type="match status" value="1"/>
</dbReference>
<feature type="transmembrane region" description="Helical" evidence="9">
    <location>
        <begin position="301"/>
        <end position="323"/>
    </location>
</feature>
<feature type="transmembrane region" description="Helical" evidence="9">
    <location>
        <begin position="265"/>
        <end position="289"/>
    </location>
</feature>
<dbReference type="InterPro" id="IPR000644">
    <property type="entry name" value="CBS_dom"/>
</dbReference>
<sequence length="324" mass="36037">MTKANLYPQHSIGEHVVPFPLTFFRDETAKVVLSEITREVGNWPNTEVIFVIDKQNKLIGSIEFKKILSANPNQILEKLMDKDFTFLTDHSHQASAIKLAVKEGVESIPVVDQEEHFLGIIDAGQIFKIMHEEHVEKLMHFSGILNNEALVSGYKASVVAVAKSRLPWLFLGLIGGFISTILVKNFAHTLQAELALAFFIPVIVYMNAAVGAQTQIVYVRYSAFEKINFIKALLFEIKVIILLALSLSLAIYLFTFVWLDMKIAVIVSVSMFLGMLSSAVIGTLIPWVLERLGKDPAIGSGPFTTIIQDLLSIVIYFSIASVLL</sequence>
<dbReference type="EMBL" id="LBWA01000010">
    <property type="protein sequence ID" value="KKQ97625.1"/>
    <property type="molecule type" value="Genomic_DNA"/>
</dbReference>
<name>A0A0G0MBB5_9BACT</name>
<dbReference type="PROSITE" id="PS51371">
    <property type="entry name" value="CBS"/>
    <property type="match status" value="1"/>
</dbReference>
<dbReference type="PATRIC" id="fig|1618549.4.peg.897"/>
<organism evidence="11 12">
    <name type="scientific">Candidatus Woesebacteria bacterium GW2011_GWA1_39_12</name>
    <dbReference type="NCBI Taxonomy" id="1618549"/>
    <lineage>
        <taxon>Bacteria</taxon>
        <taxon>Candidatus Woeseibacteriota</taxon>
    </lineage>
</organism>
<feature type="transmembrane region" description="Helical" evidence="9">
    <location>
        <begin position="166"/>
        <end position="183"/>
    </location>
</feature>
<reference evidence="11 12" key="1">
    <citation type="journal article" date="2015" name="Nature">
        <title>rRNA introns, odd ribosomes, and small enigmatic genomes across a large radiation of phyla.</title>
        <authorList>
            <person name="Brown C.T."/>
            <person name="Hug L.A."/>
            <person name="Thomas B.C."/>
            <person name="Sharon I."/>
            <person name="Castelle C.J."/>
            <person name="Singh A."/>
            <person name="Wilkins M.J."/>
            <person name="Williams K.H."/>
            <person name="Banfield J.F."/>
        </authorList>
    </citation>
    <scope>NUCLEOTIDE SEQUENCE [LARGE SCALE GENOMIC DNA]</scope>
</reference>
<keyword evidence="7 9" id="KW-0472">Membrane</keyword>
<evidence type="ECO:0000256" key="8">
    <source>
        <dbReference type="PROSITE-ProRule" id="PRU00703"/>
    </source>
</evidence>
<evidence type="ECO:0000256" key="1">
    <source>
        <dbReference type="ARBA" id="ARBA00004141"/>
    </source>
</evidence>
<proteinExistence type="inferred from homology"/>
<evidence type="ECO:0000256" key="6">
    <source>
        <dbReference type="ARBA" id="ARBA00022989"/>
    </source>
</evidence>
<keyword evidence="4 9" id="KW-0812">Transmembrane</keyword>
<comment type="subcellular location">
    <subcellularLocation>
        <location evidence="1">Membrane</location>
        <topology evidence="1">Multi-pass membrane protein</topology>
    </subcellularLocation>
</comment>
<dbReference type="SUPFAM" id="SSF54631">
    <property type="entry name" value="CBS-domain pair"/>
    <property type="match status" value="1"/>
</dbReference>
<dbReference type="Pfam" id="PF01769">
    <property type="entry name" value="MgtE"/>
    <property type="match status" value="1"/>
</dbReference>
<evidence type="ECO:0000313" key="11">
    <source>
        <dbReference type="EMBL" id="KKQ97625.1"/>
    </source>
</evidence>
<keyword evidence="5" id="KW-0460">Magnesium</keyword>
<evidence type="ECO:0000256" key="7">
    <source>
        <dbReference type="ARBA" id="ARBA00023136"/>
    </source>
</evidence>
<dbReference type="GO" id="GO:0016020">
    <property type="term" value="C:membrane"/>
    <property type="evidence" value="ECO:0007669"/>
    <property type="project" value="UniProtKB-SubCell"/>
</dbReference>
<evidence type="ECO:0000256" key="3">
    <source>
        <dbReference type="ARBA" id="ARBA00022448"/>
    </source>
</evidence>